<feature type="domain" description="DUF2134" evidence="1">
    <location>
        <begin position="47"/>
        <end position="138"/>
    </location>
</feature>
<dbReference type="AlphaFoldDB" id="A0AAW8CY17"/>
<evidence type="ECO:0000313" key="3">
    <source>
        <dbReference type="Proteomes" id="UP001242045"/>
    </source>
</evidence>
<comment type="caution">
    <text evidence="2">The sequence shown here is derived from an EMBL/GenBank/DDBJ whole genome shotgun (WGS) entry which is preliminary data.</text>
</comment>
<reference evidence="2" key="1">
    <citation type="submission" date="2023-07" db="EMBL/GenBank/DDBJ databases">
        <title>Sorghum-associated microbial communities from plants grown in Nebraska, USA.</title>
        <authorList>
            <person name="Schachtman D."/>
        </authorList>
    </citation>
    <scope>NUCLEOTIDE SEQUENCE</scope>
    <source>
        <strain evidence="2">DS3754</strain>
    </source>
</reference>
<name>A0AAW8CY17_9BURK</name>
<organism evidence="2 3">
    <name type="scientific">Variovorax boronicumulans</name>
    <dbReference type="NCBI Taxonomy" id="436515"/>
    <lineage>
        <taxon>Bacteria</taxon>
        <taxon>Pseudomonadati</taxon>
        <taxon>Pseudomonadota</taxon>
        <taxon>Betaproteobacteria</taxon>
        <taxon>Burkholderiales</taxon>
        <taxon>Comamonadaceae</taxon>
        <taxon>Variovorax</taxon>
    </lineage>
</organism>
<dbReference type="InterPro" id="IPR018705">
    <property type="entry name" value="DUF2134_membrane"/>
</dbReference>
<accession>A0AAW8CY17</accession>
<dbReference type="EMBL" id="JAUSRD010000003">
    <property type="protein sequence ID" value="MDP9892526.1"/>
    <property type="molecule type" value="Genomic_DNA"/>
</dbReference>
<evidence type="ECO:0000313" key="2">
    <source>
        <dbReference type="EMBL" id="MDP9892526.1"/>
    </source>
</evidence>
<protein>
    <submittedName>
        <fullName evidence="2">Membrane protein</fullName>
    </submittedName>
</protein>
<sequence>MIVIAAIAMSLIVIALIGTELGYHFFMKREFQKAADLAALAGTQKLAATNNCGLAASAASTNAGQNLPAGIAINAPECGNWQAGQASAGSTGCFAGTDDHFLPGGTPLNAVRVRITQSPPALLGFLSGDRTICVQAVAAQQQPQAALNIRSTLAVVDASQSPLLNAVIGGLLGGNLNLGFAGWNGLLNTNISLLEYLDALAVKLNISAGNYDSVLQTEVTTGQLLEAAITVLQRQNAATPGATLDAAINAIGAIIAQIKISPTPLKLGELLNLQSGTPAAGLEATLQVFKLVEGVVQLANSHSAAAATVNLPIPGLGSVLVKTKVIEPPQVSAIGNPALAQLDPLGPDQIFVRTAQIRTLISVEIGGITSVVNDLLNAIFAQLAPITTFINDVLHLNLVQAVGNFLGGVACPLPLLGPCRSATAIYAKVAPATHIDVGIEAASGQAYVFNYSCASELNKSLIVPAKTAAVTIYAGRWGVDAASAEAAFFSPPKIPKADPVSLIEIGNQTVKPDACLLTLCSGLNWKKGSTWIADRKMADFALEAALGLRINSLEVAGTSENLTFQSPIPENLPEISQQPYYQSISATNILGNLAASLSNIEILSYKSTSSGILGNLLFDTTSLLNSVVSQLTTIVSNLLSPLLDPLVNFLLQTLGVNVAATEVGARLSCKQGAELVY</sequence>
<gene>
    <name evidence="2" type="ORF">J2W31_001631</name>
</gene>
<dbReference type="Pfam" id="PF09977">
    <property type="entry name" value="Tad_C"/>
    <property type="match status" value="1"/>
</dbReference>
<proteinExistence type="predicted"/>
<dbReference type="RefSeq" id="WP_307684412.1">
    <property type="nucleotide sequence ID" value="NZ_JAUSRD010000003.1"/>
</dbReference>
<dbReference type="Proteomes" id="UP001242045">
    <property type="component" value="Unassembled WGS sequence"/>
</dbReference>
<evidence type="ECO:0000259" key="1">
    <source>
        <dbReference type="Pfam" id="PF09977"/>
    </source>
</evidence>